<evidence type="ECO:0000256" key="9">
    <source>
        <dbReference type="ARBA" id="ARBA00029440"/>
    </source>
</evidence>
<feature type="binding site" evidence="11">
    <location>
        <position position="239"/>
    </location>
    <ligand>
        <name>ATP</name>
        <dbReference type="ChEBI" id="CHEBI:30616"/>
    </ligand>
</feature>
<evidence type="ECO:0000313" key="14">
    <source>
        <dbReference type="EMBL" id="ALG83311.1"/>
    </source>
</evidence>
<keyword evidence="7" id="KW-0061">Asparagine biosynthesis</keyword>
<evidence type="ECO:0000256" key="2">
    <source>
        <dbReference type="ARBA" id="ARBA00012737"/>
    </source>
</evidence>
<proteinExistence type="inferred from homology"/>
<dbReference type="CDD" id="cd00712">
    <property type="entry name" value="AsnB"/>
    <property type="match status" value="1"/>
</dbReference>
<dbReference type="EMBL" id="CP011853">
    <property type="protein sequence ID" value="ALG83311.1"/>
    <property type="molecule type" value="Genomic_DNA"/>
</dbReference>
<dbReference type="SUPFAM" id="SSF52402">
    <property type="entry name" value="Adenine nucleotide alpha hydrolases-like"/>
    <property type="match status" value="1"/>
</dbReference>
<keyword evidence="8" id="KW-0315">Glutamine amidotransferase</keyword>
<keyword evidence="6 11" id="KW-0067">ATP-binding</keyword>
<evidence type="ECO:0000259" key="13">
    <source>
        <dbReference type="PROSITE" id="PS51278"/>
    </source>
</evidence>
<feature type="site" description="Important for beta-aspartyl-AMP intermediate formation" evidence="12">
    <location>
        <position position="316"/>
    </location>
</feature>
<dbReference type="AlphaFoldDB" id="A0A0N7FU42"/>
<dbReference type="GO" id="GO:0005829">
    <property type="term" value="C:cytosol"/>
    <property type="evidence" value="ECO:0007669"/>
    <property type="project" value="TreeGrafter"/>
</dbReference>
<dbReference type="GO" id="GO:0005524">
    <property type="term" value="F:ATP binding"/>
    <property type="evidence" value="ECO:0007669"/>
    <property type="project" value="UniProtKB-KW"/>
</dbReference>
<evidence type="ECO:0000256" key="7">
    <source>
        <dbReference type="ARBA" id="ARBA00022888"/>
    </source>
</evidence>
<evidence type="ECO:0000256" key="5">
    <source>
        <dbReference type="ARBA" id="ARBA00022741"/>
    </source>
</evidence>
<dbReference type="InterPro" id="IPR017932">
    <property type="entry name" value="GATase_2_dom"/>
</dbReference>
<dbReference type="InterPro" id="IPR033738">
    <property type="entry name" value="AsnB_N"/>
</dbReference>
<gene>
    <name evidence="14" type="ORF">ACH46_00800</name>
</gene>
<name>A0A0N7FU42_9ACTN</name>
<feature type="domain" description="Glutamine amidotransferase type-2" evidence="13">
    <location>
        <begin position="1"/>
        <end position="161"/>
    </location>
</feature>
<dbReference type="EC" id="6.3.5.4" evidence="2"/>
<comment type="pathway">
    <text evidence="9">Amino-acid biosynthesis.</text>
</comment>
<dbReference type="Proteomes" id="UP000063789">
    <property type="component" value="Chromosome"/>
</dbReference>
<keyword evidence="15" id="KW-1185">Reference proteome</keyword>
<comment type="similarity">
    <text evidence="1">Belongs to the asparagine synthetase family.</text>
</comment>
<dbReference type="GO" id="GO:0006529">
    <property type="term" value="P:asparagine biosynthetic process"/>
    <property type="evidence" value="ECO:0007669"/>
    <property type="project" value="UniProtKB-KW"/>
</dbReference>
<organism evidence="14 15">
    <name type="scientific">Gordonia phthalatica</name>
    <dbReference type="NCBI Taxonomy" id="1136941"/>
    <lineage>
        <taxon>Bacteria</taxon>
        <taxon>Bacillati</taxon>
        <taxon>Actinomycetota</taxon>
        <taxon>Actinomycetes</taxon>
        <taxon>Mycobacteriales</taxon>
        <taxon>Gordoniaceae</taxon>
        <taxon>Gordonia</taxon>
    </lineage>
</organism>
<evidence type="ECO:0000256" key="4">
    <source>
        <dbReference type="ARBA" id="ARBA00022605"/>
    </source>
</evidence>
<dbReference type="InterPro" id="IPR001962">
    <property type="entry name" value="Asn_synthase"/>
</dbReference>
<dbReference type="SUPFAM" id="SSF56235">
    <property type="entry name" value="N-terminal nucleophile aminohydrolases (Ntn hydrolases)"/>
    <property type="match status" value="1"/>
</dbReference>
<dbReference type="PANTHER" id="PTHR11772:SF2">
    <property type="entry name" value="ASPARAGINE SYNTHETASE [GLUTAMINE-HYDROLYZING]"/>
    <property type="match status" value="1"/>
</dbReference>
<comment type="catalytic activity">
    <reaction evidence="10">
        <text>L-aspartate + L-glutamine + ATP + H2O = L-asparagine + L-glutamate + AMP + diphosphate + H(+)</text>
        <dbReference type="Rhea" id="RHEA:12228"/>
        <dbReference type="ChEBI" id="CHEBI:15377"/>
        <dbReference type="ChEBI" id="CHEBI:15378"/>
        <dbReference type="ChEBI" id="CHEBI:29985"/>
        <dbReference type="ChEBI" id="CHEBI:29991"/>
        <dbReference type="ChEBI" id="CHEBI:30616"/>
        <dbReference type="ChEBI" id="CHEBI:33019"/>
        <dbReference type="ChEBI" id="CHEBI:58048"/>
        <dbReference type="ChEBI" id="CHEBI:58359"/>
        <dbReference type="ChEBI" id="CHEBI:456215"/>
        <dbReference type="EC" id="6.3.5.4"/>
    </reaction>
</comment>
<dbReference type="Gene3D" id="3.60.20.10">
    <property type="entry name" value="Glutamine Phosphoribosylpyrophosphate, subunit 1, domain 1"/>
    <property type="match status" value="1"/>
</dbReference>
<keyword evidence="3" id="KW-0436">Ligase</keyword>
<dbReference type="InterPro" id="IPR050795">
    <property type="entry name" value="Asn_Synthetase"/>
</dbReference>
<keyword evidence="5 11" id="KW-0547">Nucleotide-binding</keyword>
<dbReference type="InterPro" id="IPR006426">
    <property type="entry name" value="Asn_synth_AEB"/>
</dbReference>
<reference evidence="14 15" key="2">
    <citation type="journal article" date="2017" name="Int. J. Syst. Evol. Microbiol.">
        <title>Gordonia phthalatica sp. nov., a di-n-butyl phthalate-degrading bacterium isolated from activated sludge.</title>
        <authorList>
            <person name="Jin D."/>
            <person name="Kong X."/>
            <person name="Jia M."/>
            <person name="Yu X."/>
            <person name="Wang X."/>
            <person name="Zhuang X."/>
            <person name="Deng Y."/>
            <person name="Bai Z."/>
        </authorList>
    </citation>
    <scope>NUCLEOTIDE SEQUENCE [LARGE SCALE GENOMIC DNA]</scope>
    <source>
        <strain evidence="14 15">QH-11</strain>
    </source>
</reference>
<dbReference type="InterPro" id="IPR014729">
    <property type="entry name" value="Rossmann-like_a/b/a_fold"/>
</dbReference>
<dbReference type="Gene3D" id="3.40.50.620">
    <property type="entry name" value="HUPs"/>
    <property type="match status" value="1"/>
</dbReference>
<accession>A0A0N7FU42</accession>
<evidence type="ECO:0000256" key="12">
    <source>
        <dbReference type="PIRSR" id="PIRSR001589-3"/>
    </source>
</evidence>
<evidence type="ECO:0000256" key="6">
    <source>
        <dbReference type="ARBA" id="ARBA00022840"/>
    </source>
</evidence>
<dbReference type="PATRIC" id="fig|1136941.3.peg.164"/>
<feature type="binding site" evidence="11">
    <location>
        <position position="75"/>
    </location>
    <ligand>
        <name>L-glutamine</name>
        <dbReference type="ChEBI" id="CHEBI:58359"/>
    </ligand>
</feature>
<dbReference type="PIRSF" id="PIRSF001589">
    <property type="entry name" value="Asn_synthetase_glu-h"/>
    <property type="match status" value="1"/>
</dbReference>
<evidence type="ECO:0000256" key="1">
    <source>
        <dbReference type="ARBA" id="ARBA00005752"/>
    </source>
</evidence>
<reference evidence="15" key="1">
    <citation type="submission" date="2015-06" db="EMBL/GenBank/DDBJ databases">
        <title>Complete genome sequence and metabolic analysis of phthalate degradation pathway in Gordonia sp. QH-11.</title>
        <authorList>
            <person name="Jin D."/>
            <person name="Kong X."/>
            <person name="Bai Z."/>
        </authorList>
    </citation>
    <scope>NUCLEOTIDE SEQUENCE [LARGE SCALE GENOMIC DNA]</scope>
    <source>
        <strain evidence="15">QH-11</strain>
    </source>
</reference>
<dbReference type="InterPro" id="IPR029055">
    <property type="entry name" value="Ntn_hydrolases_N"/>
</dbReference>
<dbReference type="Pfam" id="PF13537">
    <property type="entry name" value="GATase_7"/>
    <property type="match status" value="1"/>
</dbReference>
<dbReference type="PROSITE" id="PS51278">
    <property type="entry name" value="GATASE_TYPE_2"/>
    <property type="match status" value="1"/>
</dbReference>
<sequence>MAAIGGRGEVDERAAFPGAVAGTQRLRIVDRDRAVQPWRSADGSLVLCFNGEIFNHDDLRAQLRALGHEFRSESDTEVVLEAFREWGPEGTRRLRGEFAFAILDLETHDVYLSRDPIGVKPLYYAWRHGRFHVASEVKALVGLGSPIHEVAPGHHGSTRGESGPVLVPHFELFDARRELGLIDSPETAIELIRSTLDESIRIRMATDLPVGVVLSGGLDSSLVLTKVHEQHPDCVAFTIGTPGSEDLQYARRLTAELGVRHEVITMHPGQIGLREIRRAIRMGELTEYGDVINAIVSIPLFARVQETGIKIVLTGDGSDELFGGYPMYHEIGEEQGDRLFAHKLLNLGRTELQRVDRSSMGQGVETRVPFLDREMIALAMRIPLSMKTAGEQEKWLVREAFRDILPDYIVSRPKAGMSYSSGLHDRARLFKPLFPRLHRRLSYDLHAPIRRDFDTVLSSVGNDLDLAMAAGALRTDYTPAERARDLLGAVRWNVQAAIG</sequence>
<dbReference type="KEGG" id="goq:ACH46_00800"/>
<evidence type="ECO:0000256" key="8">
    <source>
        <dbReference type="ARBA" id="ARBA00022962"/>
    </source>
</evidence>
<dbReference type="PANTHER" id="PTHR11772">
    <property type="entry name" value="ASPARAGINE SYNTHETASE"/>
    <property type="match status" value="1"/>
</dbReference>
<evidence type="ECO:0000256" key="11">
    <source>
        <dbReference type="PIRSR" id="PIRSR001589-2"/>
    </source>
</evidence>
<protein>
    <recommendedName>
        <fullName evidence="2">asparagine synthase (glutamine-hydrolyzing)</fullName>
        <ecNumber evidence="2">6.3.5.4</ecNumber>
    </recommendedName>
</protein>
<dbReference type="GO" id="GO:0004066">
    <property type="term" value="F:asparagine synthase (glutamine-hydrolyzing) activity"/>
    <property type="evidence" value="ECO:0007669"/>
    <property type="project" value="UniProtKB-EC"/>
</dbReference>
<dbReference type="Pfam" id="PF00733">
    <property type="entry name" value="Asn_synthase"/>
    <property type="match status" value="2"/>
</dbReference>
<dbReference type="STRING" id="1136941.ACH46_00800"/>
<evidence type="ECO:0000256" key="10">
    <source>
        <dbReference type="ARBA" id="ARBA00048741"/>
    </source>
</evidence>
<keyword evidence="4" id="KW-0028">Amino-acid biosynthesis</keyword>
<evidence type="ECO:0000313" key="15">
    <source>
        <dbReference type="Proteomes" id="UP000063789"/>
    </source>
</evidence>
<dbReference type="RefSeq" id="WP_062391259.1">
    <property type="nucleotide sequence ID" value="NZ_CP011853.1"/>
</dbReference>
<dbReference type="CDD" id="cd01991">
    <property type="entry name" value="Asn_synthase_B_C"/>
    <property type="match status" value="1"/>
</dbReference>
<evidence type="ECO:0000256" key="3">
    <source>
        <dbReference type="ARBA" id="ARBA00022598"/>
    </source>
</evidence>